<organism evidence="1 2">
    <name type="scientific">Hymenobacter glacieicola</name>
    <dbReference type="NCBI Taxonomy" id="1562124"/>
    <lineage>
        <taxon>Bacteria</taxon>
        <taxon>Pseudomonadati</taxon>
        <taxon>Bacteroidota</taxon>
        <taxon>Cytophagia</taxon>
        <taxon>Cytophagales</taxon>
        <taxon>Hymenobacteraceae</taxon>
        <taxon>Hymenobacter</taxon>
    </lineage>
</organism>
<reference evidence="2" key="1">
    <citation type="journal article" date="2019" name="Int. J. Syst. Evol. Microbiol.">
        <title>The Global Catalogue of Microorganisms (GCM) 10K type strain sequencing project: providing services to taxonomists for standard genome sequencing and annotation.</title>
        <authorList>
            <consortium name="The Broad Institute Genomics Platform"/>
            <consortium name="The Broad Institute Genome Sequencing Center for Infectious Disease"/>
            <person name="Wu L."/>
            <person name="Ma J."/>
        </authorList>
    </citation>
    <scope>NUCLEOTIDE SEQUENCE [LARGE SCALE GENOMIC DNA]</scope>
    <source>
        <strain evidence="2">CGMCC 1.12990</strain>
    </source>
</reference>
<dbReference type="Proteomes" id="UP000601361">
    <property type="component" value="Unassembled WGS sequence"/>
</dbReference>
<proteinExistence type="predicted"/>
<keyword evidence="2" id="KW-1185">Reference proteome</keyword>
<sequence length="289" mass="30817">MLPPNLTPTPAVSSSCLAGVAAVLIAGTALANEFWLEPAQFFVLPGATVHVRRLTGPDFRGQAWAGRSNRVTQLLHYAPGAEAANLLPPATPPDTLATTLTLRQSGTHLVALVTNNAFTTLPAAQFTAYLQTEGLDYALAQRQLRGQTGQPGREAYRRCAKTLIQVGPAAAPDTARTWARVVGQPLELIPEQNPPALASGAGLTVRVLAEGRPVAGQMLRLWYRGPTSLPRVISTLRSNQNGRVLFRLSGAGEYLVGAVRMVPAPATQSADWQSTWSTLTFGVSKQKRP</sequence>
<evidence type="ECO:0000313" key="1">
    <source>
        <dbReference type="EMBL" id="GGG47388.1"/>
    </source>
</evidence>
<evidence type="ECO:0008006" key="3">
    <source>
        <dbReference type="Google" id="ProtNLM"/>
    </source>
</evidence>
<gene>
    <name evidence="1" type="ORF">GCM10011378_24480</name>
</gene>
<accession>A0ABQ1WW17</accession>
<evidence type="ECO:0000313" key="2">
    <source>
        <dbReference type="Proteomes" id="UP000601361"/>
    </source>
</evidence>
<dbReference type="InterPro" id="IPR019613">
    <property type="entry name" value="DUF4198"/>
</dbReference>
<comment type="caution">
    <text evidence="1">The sequence shown here is derived from an EMBL/GenBank/DDBJ whole genome shotgun (WGS) entry which is preliminary data.</text>
</comment>
<dbReference type="Pfam" id="PF10670">
    <property type="entry name" value="DUF4198"/>
    <property type="match status" value="1"/>
</dbReference>
<name>A0ABQ1WW17_9BACT</name>
<dbReference type="RefSeq" id="WP_188558135.1">
    <property type="nucleotide sequence ID" value="NZ_BMGS01000006.1"/>
</dbReference>
<dbReference type="EMBL" id="BMGS01000006">
    <property type="protein sequence ID" value="GGG47388.1"/>
    <property type="molecule type" value="Genomic_DNA"/>
</dbReference>
<protein>
    <recommendedName>
        <fullName evidence="3">DUF4198 domain-containing protein</fullName>
    </recommendedName>
</protein>